<dbReference type="PRINTS" id="PR00046">
    <property type="entry name" value="SIGMA70FCT"/>
</dbReference>
<dbReference type="InterPro" id="IPR007627">
    <property type="entry name" value="RNA_pol_sigma70_r2"/>
</dbReference>
<dbReference type="PANTHER" id="PTHR30603:SF47">
    <property type="entry name" value="RNA POLYMERASE SIGMA FACTOR SIGD, CHLOROPLASTIC"/>
    <property type="match status" value="1"/>
</dbReference>
<evidence type="ECO:0000256" key="3">
    <source>
        <dbReference type="ARBA" id="ARBA00023125"/>
    </source>
</evidence>
<dbReference type="Pfam" id="PF04542">
    <property type="entry name" value="Sigma70_r2"/>
    <property type="match status" value="1"/>
</dbReference>
<evidence type="ECO:0000313" key="9">
    <source>
        <dbReference type="Proteomes" id="UP001324380"/>
    </source>
</evidence>
<evidence type="ECO:0000256" key="2">
    <source>
        <dbReference type="ARBA" id="ARBA00023082"/>
    </source>
</evidence>
<evidence type="ECO:0000259" key="5">
    <source>
        <dbReference type="Pfam" id="PF04539"/>
    </source>
</evidence>
<dbReference type="InterPro" id="IPR013325">
    <property type="entry name" value="RNA_pol_sigma_r2"/>
</dbReference>
<dbReference type="InterPro" id="IPR014284">
    <property type="entry name" value="RNA_pol_sigma-70_dom"/>
</dbReference>
<keyword evidence="4" id="KW-0804">Transcription</keyword>
<feature type="domain" description="RNA polymerase sigma-70 region 4" evidence="7">
    <location>
        <begin position="137"/>
        <end position="189"/>
    </location>
</feature>
<name>A0ABZ0TGP3_9SPHI</name>
<dbReference type="Gene3D" id="1.10.601.10">
    <property type="entry name" value="RNA Polymerase Primary Sigma Factor"/>
    <property type="match status" value="1"/>
</dbReference>
<protein>
    <submittedName>
        <fullName evidence="8">Sigma-70 family RNA polymerase sigma factor</fullName>
    </submittedName>
</protein>
<dbReference type="InterPro" id="IPR013324">
    <property type="entry name" value="RNA_pol_sigma_r3/r4-like"/>
</dbReference>
<dbReference type="InterPro" id="IPR036388">
    <property type="entry name" value="WH-like_DNA-bd_sf"/>
</dbReference>
<evidence type="ECO:0000259" key="6">
    <source>
        <dbReference type="Pfam" id="PF04542"/>
    </source>
</evidence>
<dbReference type="RefSeq" id="WP_321560748.1">
    <property type="nucleotide sequence ID" value="NZ_CP139558.1"/>
</dbReference>
<keyword evidence="2" id="KW-0731">Sigma factor</keyword>
<accession>A0ABZ0TGP3</accession>
<dbReference type="SUPFAM" id="SSF88946">
    <property type="entry name" value="Sigma2 domain of RNA polymerase sigma factors"/>
    <property type="match status" value="1"/>
</dbReference>
<dbReference type="EMBL" id="CP139558">
    <property type="protein sequence ID" value="WPU91582.1"/>
    <property type="molecule type" value="Genomic_DNA"/>
</dbReference>
<dbReference type="InterPro" id="IPR050239">
    <property type="entry name" value="Sigma-70_RNA_pol_init_factors"/>
</dbReference>
<feature type="domain" description="RNA polymerase sigma-70 region 3" evidence="5">
    <location>
        <begin position="50"/>
        <end position="117"/>
    </location>
</feature>
<dbReference type="NCBIfam" id="TIGR02937">
    <property type="entry name" value="sigma70-ECF"/>
    <property type="match status" value="1"/>
</dbReference>
<evidence type="ECO:0000313" key="8">
    <source>
        <dbReference type="EMBL" id="WPU91582.1"/>
    </source>
</evidence>
<feature type="domain" description="RNA polymerase sigma-70 region 2" evidence="6">
    <location>
        <begin position="1"/>
        <end position="39"/>
    </location>
</feature>
<evidence type="ECO:0000259" key="7">
    <source>
        <dbReference type="Pfam" id="PF04545"/>
    </source>
</evidence>
<dbReference type="InterPro" id="IPR007624">
    <property type="entry name" value="RNA_pol_sigma70_r3"/>
</dbReference>
<keyword evidence="1" id="KW-0805">Transcription regulation</keyword>
<dbReference type="PANTHER" id="PTHR30603">
    <property type="entry name" value="RNA POLYMERASE SIGMA FACTOR RPO"/>
    <property type="match status" value="1"/>
</dbReference>
<dbReference type="Pfam" id="PF04539">
    <property type="entry name" value="Sigma70_r3"/>
    <property type="match status" value="1"/>
</dbReference>
<dbReference type="Gene3D" id="1.10.10.10">
    <property type="entry name" value="Winged helix-like DNA-binding domain superfamily/Winged helix DNA-binding domain"/>
    <property type="match status" value="2"/>
</dbReference>
<evidence type="ECO:0000256" key="4">
    <source>
        <dbReference type="ARBA" id="ARBA00023163"/>
    </source>
</evidence>
<organism evidence="8 9">
    <name type="scientific">Mucilaginibacter sabulilitoris</name>
    <dbReference type="NCBI Taxonomy" id="1173583"/>
    <lineage>
        <taxon>Bacteria</taxon>
        <taxon>Pseudomonadati</taxon>
        <taxon>Bacteroidota</taxon>
        <taxon>Sphingobacteriia</taxon>
        <taxon>Sphingobacteriales</taxon>
        <taxon>Sphingobacteriaceae</taxon>
        <taxon>Mucilaginibacter</taxon>
    </lineage>
</organism>
<dbReference type="InterPro" id="IPR000943">
    <property type="entry name" value="RNA_pol_sigma70"/>
</dbReference>
<sequence length="202" mass="23204">MGLINAAHRYDTSRGFKFISYAVWWIRQAIIAAIAEQSRLVHIPCNFYTLIGKIKKSEAKLEQELKRKPTPEEIADHLHMKIEKLHDLLSFFNHEISLDKLSEDSAELSLLDILPSKSDDIDSDLSLESKRLVIDSALNILNAREKEILQLYFGLNAAIPVPIEQIAKKFELSVEHIRRLRDNALYRIRCSSYGAILQSYVN</sequence>
<gene>
    <name evidence="8" type="ORF">SNE25_19895</name>
</gene>
<proteinExistence type="predicted"/>
<reference evidence="8 9" key="1">
    <citation type="submission" date="2023-11" db="EMBL/GenBank/DDBJ databases">
        <title>Analysis of the Genomes of Mucilaginibacter gossypii cycad 4 and M. sabulilitoris SNA2: microbes with the potential for plant growth promotion.</title>
        <authorList>
            <person name="Hirsch A.M."/>
            <person name="Humm E."/>
            <person name="Rubbi M."/>
            <person name="Del Vecchio G."/>
            <person name="Ha S.M."/>
            <person name="Pellegrini M."/>
            <person name="Gunsalus R.P."/>
        </authorList>
    </citation>
    <scope>NUCLEOTIDE SEQUENCE [LARGE SCALE GENOMIC DNA]</scope>
    <source>
        <strain evidence="8 9">SNA2</strain>
    </source>
</reference>
<keyword evidence="3" id="KW-0238">DNA-binding</keyword>
<dbReference type="Proteomes" id="UP001324380">
    <property type="component" value="Chromosome"/>
</dbReference>
<dbReference type="Pfam" id="PF04545">
    <property type="entry name" value="Sigma70_r4"/>
    <property type="match status" value="1"/>
</dbReference>
<dbReference type="InterPro" id="IPR007630">
    <property type="entry name" value="RNA_pol_sigma70_r4"/>
</dbReference>
<evidence type="ECO:0000256" key="1">
    <source>
        <dbReference type="ARBA" id="ARBA00023015"/>
    </source>
</evidence>
<keyword evidence="9" id="KW-1185">Reference proteome</keyword>
<dbReference type="SUPFAM" id="SSF88659">
    <property type="entry name" value="Sigma3 and sigma4 domains of RNA polymerase sigma factors"/>
    <property type="match status" value="2"/>
</dbReference>